<evidence type="ECO:0000256" key="8">
    <source>
        <dbReference type="SAM" id="Phobius"/>
    </source>
</evidence>
<dbReference type="PANTHER" id="PTHR30294:SF29">
    <property type="entry name" value="MULTIDRUG ABC TRANSPORTER PERMEASE YBHS-RELATED"/>
    <property type="match status" value="1"/>
</dbReference>
<keyword evidence="4" id="KW-1003">Cell membrane</keyword>
<dbReference type="EMBL" id="JACAGK010000009">
    <property type="protein sequence ID" value="MDM1047562.1"/>
    <property type="molecule type" value="Genomic_DNA"/>
</dbReference>
<organism evidence="10 11">
    <name type="scientific">Sphingobacterium hotanense</name>
    <dbReference type="NCBI Taxonomy" id="649196"/>
    <lineage>
        <taxon>Bacteria</taxon>
        <taxon>Pseudomonadati</taxon>
        <taxon>Bacteroidota</taxon>
        <taxon>Sphingobacteriia</taxon>
        <taxon>Sphingobacteriales</taxon>
        <taxon>Sphingobacteriaceae</taxon>
        <taxon>Sphingobacterium</taxon>
    </lineage>
</organism>
<reference evidence="10" key="1">
    <citation type="submission" date="2020-06" db="EMBL/GenBank/DDBJ databases">
        <authorList>
            <person name="Dong N."/>
        </authorList>
    </citation>
    <scope>NUCLEOTIDE SEQUENCE</scope>
    <source>
        <strain evidence="10">R1692</strain>
    </source>
</reference>
<evidence type="ECO:0000256" key="5">
    <source>
        <dbReference type="ARBA" id="ARBA00022692"/>
    </source>
</evidence>
<dbReference type="Gene3D" id="3.40.1710.10">
    <property type="entry name" value="abc type-2 transporter like domain"/>
    <property type="match status" value="1"/>
</dbReference>
<evidence type="ECO:0000256" key="6">
    <source>
        <dbReference type="ARBA" id="ARBA00022989"/>
    </source>
</evidence>
<feature type="transmembrane region" description="Helical" evidence="8">
    <location>
        <begin position="349"/>
        <end position="367"/>
    </location>
</feature>
<protein>
    <submittedName>
        <fullName evidence="10">ABC transporter permease</fullName>
    </submittedName>
</protein>
<feature type="transmembrane region" description="Helical" evidence="8">
    <location>
        <begin position="21"/>
        <end position="40"/>
    </location>
</feature>
<evidence type="ECO:0000256" key="3">
    <source>
        <dbReference type="ARBA" id="ARBA00022448"/>
    </source>
</evidence>
<feature type="domain" description="ABC transmembrane type-2" evidence="9">
    <location>
        <begin position="132"/>
        <end position="372"/>
    </location>
</feature>
<dbReference type="InterPro" id="IPR013525">
    <property type="entry name" value="ABC2_TM"/>
</dbReference>
<evidence type="ECO:0000256" key="2">
    <source>
        <dbReference type="ARBA" id="ARBA00007783"/>
    </source>
</evidence>
<feature type="transmembrane region" description="Helical" evidence="8">
    <location>
        <begin position="176"/>
        <end position="197"/>
    </location>
</feature>
<evidence type="ECO:0000256" key="7">
    <source>
        <dbReference type="ARBA" id="ARBA00023136"/>
    </source>
</evidence>
<dbReference type="Pfam" id="PF12698">
    <property type="entry name" value="ABC2_membrane_3"/>
    <property type="match status" value="1"/>
</dbReference>
<reference evidence="10" key="2">
    <citation type="journal article" date="2022" name="Sci. Total Environ.">
        <title>Prevalence, transmission, and molecular epidemiology of tet(X)-positive bacteria among humans, animals, and environmental niches in China: An epidemiological, and genomic-based study.</title>
        <authorList>
            <person name="Dong N."/>
            <person name="Zeng Y."/>
            <person name="Cai C."/>
            <person name="Sun C."/>
            <person name="Lu J."/>
            <person name="Liu C."/>
            <person name="Zhou H."/>
            <person name="Sun Q."/>
            <person name="Shu L."/>
            <person name="Wang H."/>
            <person name="Wang Y."/>
            <person name="Wang S."/>
            <person name="Wu C."/>
            <person name="Chan E.W."/>
            <person name="Chen G."/>
            <person name="Shen Z."/>
            <person name="Chen S."/>
            <person name="Zhang R."/>
        </authorList>
    </citation>
    <scope>NUCLEOTIDE SEQUENCE</scope>
    <source>
        <strain evidence="10">R1692</strain>
    </source>
</reference>
<proteinExistence type="inferred from homology"/>
<evidence type="ECO:0000313" key="10">
    <source>
        <dbReference type="EMBL" id="MDM1047562.1"/>
    </source>
</evidence>
<sequence length="373" mass="42466">MRTLLFLLKKEFKQIFRNKALLPLIFIAPLIQLLILPLAADYEVKNINISFVDHDHSTMSQQLYHKIISSGYFRGVGYGSSYKDALKQIEADQADLIIEIPIGFERNLIRENKQDLFVAINAINGVKAGLGGSYIGQIITDFNQEIRFKWLKSAELITPGQIEIDSSFWYNPNLNYNMFMVPAILVILVTMICAYMCSLNIVKEKEVGTIEQINATPIKKYQFILGKLIPFWFIGLFIFSVGLFVIARFVYGIVPIGSLLLLYLFLAIYLIALLGMGLLISTMANTQQQAMSVAFFFIMIFMLMSGLFTPIDSMPDWAKLIAYCSPVTYFIDVTRMLVLKGSGMMDIRWHFVIIIIFAIVLNAWALIKYKKTS</sequence>
<accession>A0ABT7NK09</accession>
<keyword evidence="7 8" id="KW-0472">Membrane</keyword>
<dbReference type="InterPro" id="IPR047817">
    <property type="entry name" value="ABC2_TM_bact-type"/>
</dbReference>
<gene>
    <name evidence="10" type="ORF">HX018_04810</name>
</gene>
<dbReference type="Proteomes" id="UP001170954">
    <property type="component" value="Unassembled WGS sequence"/>
</dbReference>
<comment type="subcellular location">
    <subcellularLocation>
        <location evidence="1">Cell membrane</location>
        <topology evidence="1">Multi-pass membrane protein</topology>
    </subcellularLocation>
</comment>
<keyword evidence="3" id="KW-0813">Transport</keyword>
<evidence type="ECO:0000313" key="11">
    <source>
        <dbReference type="Proteomes" id="UP001170954"/>
    </source>
</evidence>
<dbReference type="PROSITE" id="PS51012">
    <property type="entry name" value="ABC_TM2"/>
    <property type="match status" value="1"/>
</dbReference>
<dbReference type="PANTHER" id="PTHR30294">
    <property type="entry name" value="MEMBRANE COMPONENT OF ABC TRANSPORTER YHHJ-RELATED"/>
    <property type="match status" value="1"/>
</dbReference>
<feature type="transmembrane region" description="Helical" evidence="8">
    <location>
        <begin position="260"/>
        <end position="280"/>
    </location>
</feature>
<name>A0ABT7NK09_9SPHI</name>
<feature type="transmembrane region" description="Helical" evidence="8">
    <location>
        <begin position="292"/>
        <end position="311"/>
    </location>
</feature>
<keyword evidence="11" id="KW-1185">Reference proteome</keyword>
<comment type="caution">
    <text evidence="10">The sequence shown here is derived from an EMBL/GenBank/DDBJ whole genome shotgun (WGS) entry which is preliminary data.</text>
</comment>
<comment type="similarity">
    <text evidence="2">Belongs to the ABC-2 integral membrane protein family.</text>
</comment>
<evidence type="ECO:0000256" key="1">
    <source>
        <dbReference type="ARBA" id="ARBA00004651"/>
    </source>
</evidence>
<feature type="transmembrane region" description="Helical" evidence="8">
    <location>
        <begin position="229"/>
        <end position="254"/>
    </location>
</feature>
<evidence type="ECO:0000259" key="9">
    <source>
        <dbReference type="PROSITE" id="PS51012"/>
    </source>
</evidence>
<dbReference type="InterPro" id="IPR051449">
    <property type="entry name" value="ABC-2_transporter_component"/>
</dbReference>
<evidence type="ECO:0000256" key="4">
    <source>
        <dbReference type="ARBA" id="ARBA00022475"/>
    </source>
</evidence>
<keyword evidence="6 8" id="KW-1133">Transmembrane helix</keyword>
<keyword evidence="5 8" id="KW-0812">Transmembrane</keyword>
<dbReference type="RefSeq" id="WP_286650626.1">
    <property type="nucleotide sequence ID" value="NZ_JACAGK010000009.1"/>
</dbReference>